<organism evidence="1 2">
    <name type="scientific">Melia azedarach</name>
    <name type="common">Chinaberry tree</name>
    <dbReference type="NCBI Taxonomy" id="155640"/>
    <lineage>
        <taxon>Eukaryota</taxon>
        <taxon>Viridiplantae</taxon>
        <taxon>Streptophyta</taxon>
        <taxon>Embryophyta</taxon>
        <taxon>Tracheophyta</taxon>
        <taxon>Spermatophyta</taxon>
        <taxon>Magnoliopsida</taxon>
        <taxon>eudicotyledons</taxon>
        <taxon>Gunneridae</taxon>
        <taxon>Pentapetalae</taxon>
        <taxon>rosids</taxon>
        <taxon>malvids</taxon>
        <taxon>Sapindales</taxon>
        <taxon>Meliaceae</taxon>
        <taxon>Melia</taxon>
    </lineage>
</organism>
<reference evidence="1 2" key="1">
    <citation type="journal article" date="2023" name="Science">
        <title>Complex scaffold remodeling in plant triterpene biosynthesis.</title>
        <authorList>
            <person name="De La Pena R."/>
            <person name="Hodgson H."/>
            <person name="Liu J.C."/>
            <person name="Stephenson M.J."/>
            <person name="Martin A.C."/>
            <person name="Owen C."/>
            <person name="Harkess A."/>
            <person name="Leebens-Mack J."/>
            <person name="Jimenez L.E."/>
            <person name="Osbourn A."/>
            <person name="Sattely E.S."/>
        </authorList>
    </citation>
    <scope>NUCLEOTIDE SEQUENCE [LARGE SCALE GENOMIC DNA]</scope>
    <source>
        <strain evidence="2">cv. JPN11</strain>
        <tissue evidence="1">Leaf</tissue>
    </source>
</reference>
<dbReference type="Proteomes" id="UP001164539">
    <property type="component" value="Chromosome 12"/>
</dbReference>
<name>A0ACC1X0V9_MELAZ</name>
<proteinExistence type="predicted"/>
<evidence type="ECO:0000313" key="2">
    <source>
        <dbReference type="Proteomes" id="UP001164539"/>
    </source>
</evidence>
<gene>
    <name evidence="1" type="ORF">OWV82_021256</name>
</gene>
<accession>A0ACC1X0V9</accession>
<evidence type="ECO:0000313" key="1">
    <source>
        <dbReference type="EMBL" id="KAJ4704329.1"/>
    </source>
</evidence>
<keyword evidence="2" id="KW-1185">Reference proteome</keyword>
<sequence>MSVLNVFEPFGLIYTFFVLSVRLDLGIIKKSGRPAIVLGLGSFLVPWVLATFIIFLGNIAMKVDENFRVPLLAVAPLQAIISFHSILSLLTDQKLLNSELGRLALSSSVINTLFSWLAFTLIGFVYEGLSHGVKVFLLKLLTILFIFVVIVFVLRPILLWMQKQSPERKSLKHSHVLAINMMVIGVALFEQITGNRTYLGTTILGIITPASPPMGSCLANKIEYFVRAVFVPCFVLNVGRRVDLFSIQLHTFLTVEFAILVSILVKIAAIIGTALYYKIPFSDAITLSIILNCRGIYDVQFFSSANQNKIITDEVFVLLILNAILQFAVSVPLIRVFCDLSRTYRTYSKRTIRQSEYSSKLRILVCIYEAEDASTIINFLQASVSFQNFIEVSALNLEEYVGHSMPIIIEHHFDGIPSQTTQADHIINAFRYFEQQNRGLVLVQCFTAIAPRASMYHDICLLAFERFTSLVVFPYQKSNTHYIKTMMKNVLKTAPCSVGILFDRGLFMDFTPIFWRRHRIHVGVVFVGGPDDSEALAYGVRMAQNCSVMLTVIRFVHKENDLIKKDYDSNIINDFRIITIDSKNVEYREHRVTQGADTARVLSYIGYDFDLFLVGRRHDSNSPVLFGLTDWSEIEELGVIGDLLASSDFLSDASVMVIQKQT</sequence>
<dbReference type="EMBL" id="CM051405">
    <property type="protein sequence ID" value="KAJ4704329.1"/>
    <property type="molecule type" value="Genomic_DNA"/>
</dbReference>
<comment type="caution">
    <text evidence="1">The sequence shown here is derived from an EMBL/GenBank/DDBJ whole genome shotgun (WGS) entry which is preliminary data.</text>
</comment>
<protein>
    <submittedName>
        <fullName evidence="1">Cation/H(+) antiporter like</fullName>
    </submittedName>
</protein>